<keyword evidence="1" id="KW-0238">DNA-binding</keyword>
<dbReference type="InterPro" id="IPR001647">
    <property type="entry name" value="HTH_TetR"/>
</dbReference>
<sequence length="215" mass="24073">MATEVRSAKERLILTAERLYALRGLDGVALRQIGLEAGMANKSAVQYHFGSKNGLVRAILANRMDDLDRRRALLLARVRPGDLRGVVEAHHLPLIELGEDEDCFYLQFVEQLEQKVHPLYQLPAANQQVEQHYFERVGTMLTDVPESLRLVRILQASAMCLHACADRHRMKVLGEKVPPYAVHVSQLLDTLVAVLIVEPSTETVVALESWMESGG</sequence>
<accession>K6V1H7</accession>
<evidence type="ECO:0000256" key="1">
    <source>
        <dbReference type="ARBA" id="ARBA00023125"/>
    </source>
</evidence>
<dbReference type="AlphaFoldDB" id="K6V1H7"/>
<dbReference type="Pfam" id="PF00440">
    <property type="entry name" value="TetR_N"/>
    <property type="match status" value="1"/>
</dbReference>
<dbReference type="GO" id="GO:0003700">
    <property type="term" value="F:DNA-binding transcription factor activity"/>
    <property type="evidence" value="ECO:0007669"/>
    <property type="project" value="TreeGrafter"/>
</dbReference>
<dbReference type="PANTHER" id="PTHR30055">
    <property type="entry name" value="HTH-TYPE TRANSCRIPTIONAL REGULATOR RUTR"/>
    <property type="match status" value="1"/>
</dbReference>
<dbReference type="eggNOG" id="COG1309">
    <property type="taxonomic scope" value="Bacteria"/>
</dbReference>
<dbReference type="InterPro" id="IPR009057">
    <property type="entry name" value="Homeodomain-like_sf"/>
</dbReference>
<dbReference type="InterPro" id="IPR050109">
    <property type="entry name" value="HTH-type_TetR-like_transc_reg"/>
</dbReference>
<protein>
    <submittedName>
        <fullName evidence="3">Putative TetR family transcriptional regulator</fullName>
    </submittedName>
</protein>
<dbReference type="SUPFAM" id="SSF46689">
    <property type="entry name" value="Homeodomain-like"/>
    <property type="match status" value="1"/>
</dbReference>
<dbReference type="Gene3D" id="1.10.357.10">
    <property type="entry name" value="Tetracycline Repressor, domain 2"/>
    <property type="match status" value="1"/>
</dbReference>
<name>K6V1H7_9ACTN</name>
<keyword evidence="4" id="KW-1185">Reference proteome</keyword>
<evidence type="ECO:0000259" key="2">
    <source>
        <dbReference type="Pfam" id="PF00440"/>
    </source>
</evidence>
<reference evidence="3 4" key="1">
    <citation type="submission" date="2012-08" db="EMBL/GenBank/DDBJ databases">
        <title>Whole genome shotgun sequence of Gordonia rhizosphera NBRC 16068.</title>
        <authorList>
            <person name="Takarada H."/>
            <person name="Isaki S."/>
            <person name="Hosoyama A."/>
            <person name="Tsuchikane K."/>
            <person name="Katsumata H."/>
            <person name="Baba S."/>
            <person name="Ohji S."/>
            <person name="Yamazaki S."/>
            <person name="Fujita N."/>
        </authorList>
    </citation>
    <scope>NUCLEOTIDE SEQUENCE [LARGE SCALE GENOMIC DNA]</scope>
    <source>
        <strain evidence="3 4">NBRC 16068</strain>
    </source>
</reference>
<comment type="caution">
    <text evidence="3">The sequence shown here is derived from an EMBL/GenBank/DDBJ whole genome shotgun (WGS) entry which is preliminary data.</text>
</comment>
<dbReference type="OrthoDB" id="2356263at2"/>
<evidence type="ECO:0000313" key="3">
    <source>
        <dbReference type="EMBL" id="GAB89778.1"/>
    </source>
</evidence>
<dbReference type="EMBL" id="BAHC01000070">
    <property type="protein sequence ID" value="GAB89778.1"/>
    <property type="molecule type" value="Genomic_DNA"/>
</dbReference>
<feature type="domain" description="HTH tetR-type" evidence="2">
    <location>
        <begin position="13"/>
        <end position="59"/>
    </location>
</feature>
<dbReference type="RefSeq" id="WP_006332074.1">
    <property type="nucleotide sequence ID" value="NZ_BAHC01000070.1"/>
</dbReference>
<dbReference type="Proteomes" id="UP000008363">
    <property type="component" value="Unassembled WGS sequence"/>
</dbReference>
<proteinExistence type="predicted"/>
<dbReference type="STRING" id="1108045.GORHZ_070_00330"/>
<organism evidence="3 4">
    <name type="scientific">Gordonia rhizosphera NBRC 16068</name>
    <dbReference type="NCBI Taxonomy" id="1108045"/>
    <lineage>
        <taxon>Bacteria</taxon>
        <taxon>Bacillati</taxon>
        <taxon>Actinomycetota</taxon>
        <taxon>Actinomycetes</taxon>
        <taxon>Mycobacteriales</taxon>
        <taxon>Gordoniaceae</taxon>
        <taxon>Gordonia</taxon>
    </lineage>
</organism>
<gene>
    <name evidence="3" type="ORF">GORHZ_070_00330</name>
</gene>
<dbReference type="GO" id="GO:0000976">
    <property type="term" value="F:transcription cis-regulatory region binding"/>
    <property type="evidence" value="ECO:0007669"/>
    <property type="project" value="TreeGrafter"/>
</dbReference>
<evidence type="ECO:0000313" key="4">
    <source>
        <dbReference type="Proteomes" id="UP000008363"/>
    </source>
</evidence>
<dbReference type="PANTHER" id="PTHR30055:SF235">
    <property type="entry name" value="TRANSCRIPTIONAL REGULATORY PROTEIN"/>
    <property type="match status" value="1"/>
</dbReference>